<feature type="compositionally biased region" description="Polar residues" evidence="1">
    <location>
        <begin position="1"/>
        <end position="16"/>
    </location>
</feature>
<dbReference type="EMBL" id="GL888243">
    <property type="protein sequence ID" value="EGI63995.1"/>
    <property type="molecule type" value="Genomic_DNA"/>
</dbReference>
<dbReference type="AlphaFoldDB" id="F4WP64"/>
<feature type="region of interest" description="Disordered" evidence="1">
    <location>
        <begin position="1"/>
        <end position="28"/>
    </location>
</feature>
<evidence type="ECO:0000313" key="3">
    <source>
        <dbReference type="Proteomes" id="UP000007755"/>
    </source>
</evidence>
<reference evidence="2" key="1">
    <citation type="submission" date="2011-02" db="EMBL/GenBank/DDBJ databases">
        <title>The genome of the leaf-cutting ant Acromyrmex echinatior suggests key adaptations to social evolution and fungus farming.</title>
        <authorList>
            <person name="Nygaard S."/>
            <person name="Zhang G."/>
        </authorList>
    </citation>
    <scope>NUCLEOTIDE SEQUENCE</scope>
</reference>
<sequence length="96" mass="10740">MKATAQHSGSQTNATESPRRLMGARPSADDRDFRHIALSNKLHFQQFLYGGLDNGIFPNCSVEPDETTKCFMLKTDEKVGDTHKRLRAVTGYRLVG</sequence>
<evidence type="ECO:0000256" key="1">
    <source>
        <dbReference type="SAM" id="MobiDB-lite"/>
    </source>
</evidence>
<organism evidence="3">
    <name type="scientific">Acromyrmex echinatior</name>
    <name type="common">Panamanian leafcutter ant</name>
    <name type="synonym">Acromyrmex octospinosus echinatior</name>
    <dbReference type="NCBI Taxonomy" id="103372"/>
    <lineage>
        <taxon>Eukaryota</taxon>
        <taxon>Metazoa</taxon>
        <taxon>Ecdysozoa</taxon>
        <taxon>Arthropoda</taxon>
        <taxon>Hexapoda</taxon>
        <taxon>Insecta</taxon>
        <taxon>Pterygota</taxon>
        <taxon>Neoptera</taxon>
        <taxon>Endopterygota</taxon>
        <taxon>Hymenoptera</taxon>
        <taxon>Apocrita</taxon>
        <taxon>Aculeata</taxon>
        <taxon>Formicoidea</taxon>
        <taxon>Formicidae</taxon>
        <taxon>Myrmicinae</taxon>
        <taxon>Acromyrmex</taxon>
    </lineage>
</organism>
<dbReference type="Proteomes" id="UP000007755">
    <property type="component" value="Unassembled WGS sequence"/>
</dbReference>
<gene>
    <name evidence="2" type="ORF">G5I_07574</name>
</gene>
<keyword evidence="3" id="KW-1185">Reference proteome</keyword>
<dbReference type="InParanoid" id="F4WP64"/>
<accession>F4WP64</accession>
<proteinExistence type="predicted"/>
<protein>
    <submittedName>
        <fullName evidence="2">Uncharacterized protein</fullName>
    </submittedName>
</protein>
<evidence type="ECO:0000313" key="2">
    <source>
        <dbReference type="EMBL" id="EGI63995.1"/>
    </source>
</evidence>
<name>F4WP64_ACREC</name>